<dbReference type="EC" id="2.7.11.1" evidence="1"/>
<sequence length="187" mass="21488">SVKKKEAKKTAKSKDLSSLGYNVLYTIGKGTFGTVKLAKSKKYPDKVAIKIMDPKHMSSYAYQQCMRHELPILRNYSHPHIVHVHEIYVRPSGQIFIVMEAAEMEIPPDQARLWFLQLVSPMVYLHNRNIAHRDLKCGNVLLTADDQVRLNDFGGRRTSADCSRLRCSSEENQEDVQEEIYEPQLLL</sequence>
<evidence type="ECO:0000259" key="11">
    <source>
        <dbReference type="PROSITE" id="PS50011"/>
    </source>
</evidence>
<dbReference type="Proteomes" id="UP000694621">
    <property type="component" value="Unplaced"/>
</dbReference>
<organism evidence="12 13">
    <name type="scientific">Astyanax mexicanus</name>
    <name type="common">Blind cave fish</name>
    <name type="synonym">Astyanax fasciatus mexicanus</name>
    <dbReference type="NCBI Taxonomy" id="7994"/>
    <lineage>
        <taxon>Eukaryota</taxon>
        <taxon>Metazoa</taxon>
        <taxon>Chordata</taxon>
        <taxon>Craniata</taxon>
        <taxon>Vertebrata</taxon>
        <taxon>Euteleostomi</taxon>
        <taxon>Actinopterygii</taxon>
        <taxon>Neopterygii</taxon>
        <taxon>Teleostei</taxon>
        <taxon>Ostariophysi</taxon>
        <taxon>Characiformes</taxon>
        <taxon>Characoidei</taxon>
        <taxon>Acestrorhamphidae</taxon>
        <taxon>Acestrorhamphinae</taxon>
        <taxon>Astyanax</taxon>
    </lineage>
</organism>
<evidence type="ECO:0000313" key="12">
    <source>
        <dbReference type="Ensembl" id="ENSAMXP00005000306.1"/>
    </source>
</evidence>
<protein>
    <recommendedName>
        <fullName evidence="1">non-specific serine/threonine protein kinase</fullName>
        <ecNumber evidence="1">2.7.11.1</ecNumber>
    </recommendedName>
</protein>
<dbReference type="SMART" id="SM00220">
    <property type="entry name" value="S_TKc"/>
    <property type="match status" value="1"/>
</dbReference>
<evidence type="ECO:0000256" key="5">
    <source>
        <dbReference type="ARBA" id="ARBA00022777"/>
    </source>
</evidence>
<dbReference type="GO" id="GO:0005737">
    <property type="term" value="C:cytoplasm"/>
    <property type="evidence" value="ECO:0007669"/>
    <property type="project" value="TreeGrafter"/>
</dbReference>
<dbReference type="GO" id="GO:0035556">
    <property type="term" value="P:intracellular signal transduction"/>
    <property type="evidence" value="ECO:0007669"/>
    <property type="project" value="TreeGrafter"/>
</dbReference>
<dbReference type="GO" id="GO:0000226">
    <property type="term" value="P:microtubule cytoskeleton organization"/>
    <property type="evidence" value="ECO:0007669"/>
    <property type="project" value="TreeGrafter"/>
</dbReference>
<dbReference type="Ensembl" id="ENSAMXT00005000337.1">
    <property type="protein sequence ID" value="ENSAMXP00005000306.1"/>
    <property type="gene ID" value="ENSAMXG00005000186.1"/>
</dbReference>
<keyword evidence="5" id="KW-0418">Kinase</keyword>
<comment type="catalytic activity">
    <reaction evidence="8">
        <text>L-seryl-[protein] + ATP = O-phospho-L-seryl-[protein] + ADP + H(+)</text>
        <dbReference type="Rhea" id="RHEA:17989"/>
        <dbReference type="Rhea" id="RHEA-COMP:9863"/>
        <dbReference type="Rhea" id="RHEA-COMP:11604"/>
        <dbReference type="ChEBI" id="CHEBI:15378"/>
        <dbReference type="ChEBI" id="CHEBI:29999"/>
        <dbReference type="ChEBI" id="CHEBI:30616"/>
        <dbReference type="ChEBI" id="CHEBI:83421"/>
        <dbReference type="ChEBI" id="CHEBI:456216"/>
        <dbReference type="EC" id="2.7.11.1"/>
    </reaction>
</comment>
<dbReference type="InterPro" id="IPR011009">
    <property type="entry name" value="Kinase-like_dom_sf"/>
</dbReference>
<evidence type="ECO:0000256" key="3">
    <source>
        <dbReference type="ARBA" id="ARBA00022679"/>
    </source>
</evidence>
<keyword evidence="2 10" id="KW-0723">Serine/threonine-protein kinase</keyword>
<evidence type="ECO:0000256" key="9">
    <source>
        <dbReference type="PROSITE-ProRule" id="PRU10141"/>
    </source>
</evidence>
<feature type="binding site" evidence="9">
    <location>
        <position position="50"/>
    </location>
    <ligand>
        <name>ATP</name>
        <dbReference type="ChEBI" id="CHEBI:30616"/>
    </ligand>
</feature>
<keyword evidence="6 9" id="KW-0067">ATP-binding</keyword>
<evidence type="ECO:0000313" key="13">
    <source>
        <dbReference type="Proteomes" id="UP000694621"/>
    </source>
</evidence>
<evidence type="ECO:0000256" key="1">
    <source>
        <dbReference type="ARBA" id="ARBA00012513"/>
    </source>
</evidence>
<dbReference type="GO" id="GO:0005524">
    <property type="term" value="F:ATP binding"/>
    <property type="evidence" value="ECO:0007669"/>
    <property type="project" value="UniProtKB-UniRule"/>
</dbReference>
<dbReference type="PROSITE" id="PS50011">
    <property type="entry name" value="PROTEIN_KINASE_DOM"/>
    <property type="match status" value="1"/>
</dbReference>
<dbReference type="Gene3D" id="1.10.510.10">
    <property type="entry name" value="Transferase(Phosphotransferase) domain 1"/>
    <property type="match status" value="1"/>
</dbReference>
<evidence type="ECO:0000256" key="10">
    <source>
        <dbReference type="RuleBase" id="RU000304"/>
    </source>
</evidence>
<reference evidence="12" key="1">
    <citation type="submission" date="2025-08" db="UniProtKB">
        <authorList>
            <consortium name="Ensembl"/>
        </authorList>
    </citation>
    <scope>IDENTIFICATION</scope>
</reference>
<dbReference type="PANTHER" id="PTHR24346">
    <property type="entry name" value="MAP/MICROTUBULE AFFINITY-REGULATING KINASE"/>
    <property type="match status" value="1"/>
</dbReference>
<dbReference type="Pfam" id="PF00069">
    <property type="entry name" value="Pkinase"/>
    <property type="match status" value="1"/>
</dbReference>
<evidence type="ECO:0000256" key="7">
    <source>
        <dbReference type="ARBA" id="ARBA00047899"/>
    </source>
</evidence>
<feature type="domain" description="Protein kinase" evidence="11">
    <location>
        <begin position="21"/>
        <end position="187"/>
    </location>
</feature>
<keyword evidence="4 9" id="KW-0547">Nucleotide-binding</keyword>
<accession>A0A8B9GM68</accession>
<comment type="similarity">
    <text evidence="10">Belongs to the protein kinase superfamily.</text>
</comment>
<dbReference type="GO" id="GO:0050321">
    <property type="term" value="F:tau-protein kinase activity"/>
    <property type="evidence" value="ECO:0007669"/>
    <property type="project" value="TreeGrafter"/>
</dbReference>
<keyword evidence="3" id="KW-0808">Transferase</keyword>
<dbReference type="InterPro" id="IPR008271">
    <property type="entry name" value="Ser/Thr_kinase_AS"/>
</dbReference>
<comment type="catalytic activity">
    <reaction evidence="7">
        <text>L-threonyl-[protein] + ATP = O-phospho-L-threonyl-[protein] + ADP + H(+)</text>
        <dbReference type="Rhea" id="RHEA:46608"/>
        <dbReference type="Rhea" id="RHEA-COMP:11060"/>
        <dbReference type="Rhea" id="RHEA-COMP:11605"/>
        <dbReference type="ChEBI" id="CHEBI:15378"/>
        <dbReference type="ChEBI" id="CHEBI:30013"/>
        <dbReference type="ChEBI" id="CHEBI:30616"/>
        <dbReference type="ChEBI" id="CHEBI:61977"/>
        <dbReference type="ChEBI" id="CHEBI:456216"/>
        <dbReference type="EC" id="2.7.11.1"/>
    </reaction>
</comment>
<dbReference type="AlphaFoldDB" id="A0A8B9GM68"/>
<dbReference type="SUPFAM" id="SSF56112">
    <property type="entry name" value="Protein kinase-like (PK-like)"/>
    <property type="match status" value="1"/>
</dbReference>
<name>A0A8B9GM68_ASTMX</name>
<evidence type="ECO:0000256" key="6">
    <source>
        <dbReference type="ARBA" id="ARBA00022840"/>
    </source>
</evidence>
<dbReference type="PANTHER" id="PTHR24346:SF82">
    <property type="entry name" value="KP78A-RELATED"/>
    <property type="match status" value="1"/>
</dbReference>
<evidence type="ECO:0000256" key="2">
    <source>
        <dbReference type="ARBA" id="ARBA00022527"/>
    </source>
</evidence>
<evidence type="ECO:0000256" key="4">
    <source>
        <dbReference type="ARBA" id="ARBA00022741"/>
    </source>
</evidence>
<proteinExistence type="inferred from homology"/>
<dbReference type="PROSITE" id="PS00108">
    <property type="entry name" value="PROTEIN_KINASE_ST"/>
    <property type="match status" value="1"/>
</dbReference>
<evidence type="ECO:0000256" key="8">
    <source>
        <dbReference type="ARBA" id="ARBA00048679"/>
    </source>
</evidence>
<dbReference type="PROSITE" id="PS00107">
    <property type="entry name" value="PROTEIN_KINASE_ATP"/>
    <property type="match status" value="1"/>
</dbReference>
<dbReference type="InterPro" id="IPR017441">
    <property type="entry name" value="Protein_kinase_ATP_BS"/>
</dbReference>
<dbReference type="InterPro" id="IPR000719">
    <property type="entry name" value="Prot_kinase_dom"/>
</dbReference>